<dbReference type="Proteomes" id="UP000001627">
    <property type="component" value="Chromosome"/>
</dbReference>
<keyword evidence="2" id="KW-1185">Reference proteome</keyword>
<sequence length="45" mass="5198">MLQGNIFSFLPKHEVALQKFSQPLTLSPESKKPYKICKIVMFKDS</sequence>
<dbReference type="KEGG" id="nri:NRI_0092"/>
<dbReference type="HOGENOM" id="CLU_3202522_0_0_5"/>
<evidence type="ECO:0000313" key="1">
    <source>
        <dbReference type="EMBL" id="ACT69082.1"/>
    </source>
</evidence>
<name>C6V3X3_NEORI</name>
<reference evidence="1 2" key="1">
    <citation type="journal article" date="2009" name="Nucleic Acids Res.">
        <title>Analysis of complete genome sequence of Neorickettsia risticii: causative agent of Potomac horse fever.</title>
        <authorList>
            <person name="Lin M."/>
            <person name="Zhang C."/>
            <person name="Gibson K."/>
            <person name="Rikihisa Y."/>
        </authorList>
    </citation>
    <scope>NUCLEOTIDE SEQUENCE [LARGE SCALE GENOMIC DNA]</scope>
    <source>
        <strain evidence="1 2">Illinois</strain>
    </source>
</reference>
<dbReference type="EMBL" id="CP001431">
    <property type="protein sequence ID" value="ACT69082.1"/>
    <property type="molecule type" value="Genomic_DNA"/>
</dbReference>
<gene>
    <name evidence="1" type="ordered locus">NRI_0092</name>
</gene>
<dbReference type="STRING" id="434131.NRI_0092"/>
<accession>C6V3X3</accession>
<protein>
    <submittedName>
        <fullName evidence="1">Uncharacterized protein</fullName>
    </submittedName>
</protein>
<organism evidence="1 2">
    <name type="scientific">Neorickettsia risticii (strain Illinois)</name>
    <dbReference type="NCBI Taxonomy" id="434131"/>
    <lineage>
        <taxon>Bacteria</taxon>
        <taxon>Pseudomonadati</taxon>
        <taxon>Pseudomonadota</taxon>
        <taxon>Alphaproteobacteria</taxon>
        <taxon>Rickettsiales</taxon>
        <taxon>Anaplasmataceae</taxon>
        <taxon>Neorickettsia</taxon>
    </lineage>
</organism>
<dbReference type="AlphaFoldDB" id="C6V3X3"/>
<proteinExistence type="predicted"/>
<evidence type="ECO:0000313" key="2">
    <source>
        <dbReference type="Proteomes" id="UP000001627"/>
    </source>
</evidence>